<feature type="transmembrane region" description="Helical" evidence="1">
    <location>
        <begin position="257"/>
        <end position="276"/>
    </location>
</feature>
<gene>
    <name evidence="2" type="ORF">DME_LOCUS6658</name>
</gene>
<dbReference type="PANTHER" id="PTHR24002:SF4">
    <property type="entry name" value="MFS DOMAIN-CONTAINING PROTEIN"/>
    <property type="match status" value="1"/>
</dbReference>
<feature type="transmembrane region" description="Helical" evidence="1">
    <location>
        <begin position="6"/>
        <end position="30"/>
    </location>
</feature>
<dbReference type="Proteomes" id="UP000274756">
    <property type="component" value="Unassembled WGS sequence"/>
</dbReference>
<sequence length="322" mass="36118">MSRASNYYIMALIHLFLLANHLPTVLDALIFDICGEHSDRERAILMMKLSVPQNIASAVGPYLALQVFFLISANAHMSLLMCGLLHLILILPILFFFIPPRDNQSRTASYLPSINDYMEMVNDHNIRWCLIFLMLVAAPYSAYDQILRLRLSTFMLFDISEMGKLALISGICALLGNFCILPLMQTRFGPQTLIKLSFTILFIGYIFLSRVSDYSFILIGMPIQMVAVCTASGQLATQIFAHVARRNMGKAAALNRATQLLASVFAPLLSSFLMSARETTTTICYVCAAISLLAILLVHYYGSFMKIHPQYLPTQLYNEKTT</sequence>
<organism evidence="3 5">
    <name type="scientific">Dracunculus medinensis</name>
    <name type="common">Guinea worm</name>
    <dbReference type="NCBI Taxonomy" id="318479"/>
    <lineage>
        <taxon>Eukaryota</taxon>
        <taxon>Metazoa</taxon>
        <taxon>Ecdysozoa</taxon>
        <taxon>Nematoda</taxon>
        <taxon>Chromadorea</taxon>
        <taxon>Rhabditida</taxon>
        <taxon>Spirurina</taxon>
        <taxon>Dracunculoidea</taxon>
        <taxon>Dracunculidae</taxon>
        <taxon>Dracunculus</taxon>
    </lineage>
</organism>
<feature type="transmembrane region" description="Helical" evidence="1">
    <location>
        <begin position="51"/>
        <end position="71"/>
    </location>
</feature>
<dbReference type="WBParaSite" id="DME_0000229801-mRNA-1">
    <property type="protein sequence ID" value="DME_0000229801-mRNA-1"/>
    <property type="gene ID" value="DME_0000229801"/>
</dbReference>
<feature type="transmembrane region" description="Helical" evidence="1">
    <location>
        <begin position="282"/>
        <end position="302"/>
    </location>
</feature>
<keyword evidence="4" id="KW-1185">Reference proteome</keyword>
<feature type="transmembrane region" description="Helical" evidence="1">
    <location>
        <begin position="214"/>
        <end position="236"/>
    </location>
</feature>
<dbReference type="OrthoDB" id="5779108at2759"/>
<accession>A0A0N4U5Y7</accession>
<feature type="transmembrane region" description="Helical" evidence="1">
    <location>
        <begin position="192"/>
        <end position="208"/>
    </location>
</feature>
<dbReference type="Gene3D" id="1.20.1250.20">
    <property type="entry name" value="MFS general substrate transporter like domains"/>
    <property type="match status" value="1"/>
</dbReference>
<keyword evidence="1" id="KW-0812">Transmembrane</keyword>
<dbReference type="InterPro" id="IPR036259">
    <property type="entry name" value="MFS_trans_sf"/>
</dbReference>
<keyword evidence="1" id="KW-1133">Transmembrane helix</keyword>
<proteinExistence type="predicted"/>
<dbReference type="AlphaFoldDB" id="A0A0N4U5Y7"/>
<dbReference type="PANTHER" id="PTHR24002">
    <property type="entry name" value="SOLUTE CARRIER FAMILY 22 MEMBER 18"/>
    <property type="match status" value="1"/>
</dbReference>
<protein>
    <submittedName>
        <fullName evidence="5">MFS domain-containing protein</fullName>
    </submittedName>
</protein>
<evidence type="ECO:0000256" key="1">
    <source>
        <dbReference type="SAM" id="Phobius"/>
    </source>
</evidence>
<evidence type="ECO:0000313" key="2">
    <source>
        <dbReference type="EMBL" id="VDN56685.1"/>
    </source>
</evidence>
<evidence type="ECO:0000313" key="5">
    <source>
        <dbReference type="WBParaSite" id="DME_0000229801-mRNA-1"/>
    </source>
</evidence>
<keyword evidence="1" id="KW-0472">Membrane</keyword>
<feature type="transmembrane region" description="Helical" evidence="1">
    <location>
        <begin position="162"/>
        <end position="180"/>
    </location>
</feature>
<reference evidence="2 4" key="2">
    <citation type="submission" date="2018-11" db="EMBL/GenBank/DDBJ databases">
        <authorList>
            <consortium name="Pathogen Informatics"/>
        </authorList>
    </citation>
    <scope>NUCLEOTIDE SEQUENCE [LARGE SCALE GENOMIC DNA]</scope>
</reference>
<reference evidence="5" key="1">
    <citation type="submission" date="2017-02" db="UniProtKB">
        <authorList>
            <consortium name="WormBaseParasite"/>
        </authorList>
    </citation>
    <scope>IDENTIFICATION</scope>
</reference>
<feature type="transmembrane region" description="Helical" evidence="1">
    <location>
        <begin position="125"/>
        <end position="142"/>
    </location>
</feature>
<dbReference type="EMBL" id="UYYG01001156">
    <property type="protein sequence ID" value="VDN56685.1"/>
    <property type="molecule type" value="Genomic_DNA"/>
</dbReference>
<evidence type="ECO:0000313" key="4">
    <source>
        <dbReference type="Proteomes" id="UP000274756"/>
    </source>
</evidence>
<evidence type="ECO:0000313" key="3">
    <source>
        <dbReference type="Proteomes" id="UP000038040"/>
    </source>
</evidence>
<dbReference type="Proteomes" id="UP000038040">
    <property type="component" value="Unplaced"/>
</dbReference>
<name>A0A0N4U5Y7_DRAME</name>
<dbReference type="GO" id="GO:0005635">
    <property type="term" value="C:nuclear envelope"/>
    <property type="evidence" value="ECO:0007669"/>
    <property type="project" value="TreeGrafter"/>
</dbReference>
<dbReference type="SUPFAM" id="SSF103473">
    <property type="entry name" value="MFS general substrate transporter"/>
    <property type="match status" value="1"/>
</dbReference>
<feature type="transmembrane region" description="Helical" evidence="1">
    <location>
        <begin position="77"/>
        <end position="98"/>
    </location>
</feature>